<dbReference type="Gene3D" id="2.60.200.20">
    <property type="match status" value="1"/>
</dbReference>
<keyword evidence="5" id="KW-1185">Reference proteome</keyword>
<dbReference type="InterPro" id="IPR032030">
    <property type="entry name" value="YscD_cytoplasmic_dom"/>
</dbReference>
<feature type="domain" description="YscD-like Bon-like" evidence="2">
    <location>
        <begin position="174"/>
        <end position="235"/>
    </location>
</feature>
<gene>
    <name evidence="4" type="ORF">H7993_04790</name>
</gene>
<evidence type="ECO:0000259" key="1">
    <source>
        <dbReference type="Pfam" id="PF16697"/>
    </source>
</evidence>
<evidence type="ECO:0000259" key="3">
    <source>
        <dbReference type="Pfam" id="PF23893"/>
    </source>
</evidence>
<dbReference type="InterPro" id="IPR008984">
    <property type="entry name" value="SMAD_FHA_dom_sf"/>
</dbReference>
<sequence>MPVIAAHRSLPLTAHPLLPELNVLSGPHAGAVVALESSVCRIGAHEDCDIVLRDPQIHATHLTVHVHRRFLAIEATGGDVMVGDVRVAQGHGYRCSLPVQLSVGHTALRLSHPPGSEPPRSAATARWTLLAMACLLIVVGYLWRPWTEAAPALAVDGAAPTADARPAIASAQPQALAALRERLDQAGLQPLSIETQGNTLRVSGLVDSDQRTRWIEVQSWYDRTWGNAPVLRNDVLPAPPLVPPRVHFQAVWLGPQPYVLGERGERLYPGAALADGWVLQRIEHDRLILARQGKEFELTL</sequence>
<dbReference type="RefSeq" id="WP_185793635.1">
    <property type="nucleotide sequence ID" value="NZ_JACMYH010000001.1"/>
</dbReference>
<accession>A0A7X1G4M6</accession>
<comment type="caution">
    <text evidence="4">The sequence shown here is derived from an EMBL/GenBank/DDBJ whole genome shotgun (WGS) entry which is preliminary data.</text>
</comment>
<dbReference type="Pfam" id="PF21934">
    <property type="entry name" value="Yop-YscD_ppl_3rd"/>
    <property type="match status" value="1"/>
</dbReference>
<dbReference type="Proteomes" id="UP000546173">
    <property type="component" value="Unassembled WGS sequence"/>
</dbReference>
<organism evidence="4 5">
    <name type="scientific">Pseudomonas baltica</name>
    <dbReference type="NCBI Taxonomy" id="2762576"/>
    <lineage>
        <taxon>Bacteria</taxon>
        <taxon>Pseudomonadati</taxon>
        <taxon>Pseudomonadota</taxon>
        <taxon>Gammaproteobacteria</taxon>
        <taxon>Pseudomonadales</taxon>
        <taxon>Pseudomonadaceae</taxon>
        <taxon>Pseudomonas</taxon>
    </lineage>
</organism>
<dbReference type="Pfam" id="PF23893">
    <property type="entry name" value="Y4YQ_C"/>
    <property type="match status" value="1"/>
</dbReference>
<evidence type="ECO:0000313" key="4">
    <source>
        <dbReference type="EMBL" id="MBC2677704.1"/>
    </source>
</evidence>
<dbReference type="CDD" id="cd00060">
    <property type="entry name" value="FHA"/>
    <property type="match status" value="1"/>
</dbReference>
<dbReference type="Pfam" id="PF16697">
    <property type="entry name" value="Yop-YscD_cpl"/>
    <property type="match status" value="1"/>
</dbReference>
<evidence type="ECO:0000259" key="2">
    <source>
        <dbReference type="Pfam" id="PF21934"/>
    </source>
</evidence>
<dbReference type="InterPro" id="IPR057770">
    <property type="entry name" value="YscD/Y4YQ_C"/>
</dbReference>
<feature type="domain" description="YscD cytoplasmic" evidence="1">
    <location>
        <begin position="23"/>
        <end position="112"/>
    </location>
</feature>
<name>A0A7X1G4M6_9PSED</name>
<evidence type="ECO:0000313" key="5">
    <source>
        <dbReference type="Proteomes" id="UP000546173"/>
    </source>
</evidence>
<reference evidence="4 5" key="1">
    <citation type="submission" date="2020-08" db="EMBL/GenBank/DDBJ databases">
        <title>Pseudomonas sp. nov.</title>
        <authorList>
            <person name="Gieschler S."/>
            <person name="Fiedler G."/>
            <person name="Brinks E."/>
            <person name="Boehnlein C."/>
            <person name="Franz C.M.A.P."/>
            <person name="Kabisch J."/>
        </authorList>
    </citation>
    <scope>NUCLEOTIDE SEQUENCE [LARGE SCALE GENOMIC DNA]</scope>
    <source>
        <strain evidence="4 5">MBT-2</strain>
    </source>
</reference>
<protein>
    <submittedName>
        <fullName evidence="4">Uncharacterized protein</fullName>
    </submittedName>
</protein>
<dbReference type="InterPro" id="IPR053946">
    <property type="entry name" value="YscD_ppl_3rd"/>
</dbReference>
<dbReference type="AlphaFoldDB" id="A0A7X1G4M6"/>
<dbReference type="EMBL" id="JACMYH010000001">
    <property type="protein sequence ID" value="MBC2677704.1"/>
    <property type="molecule type" value="Genomic_DNA"/>
</dbReference>
<dbReference type="SUPFAM" id="SSF49879">
    <property type="entry name" value="SMAD/FHA domain"/>
    <property type="match status" value="1"/>
</dbReference>
<proteinExistence type="predicted"/>
<feature type="domain" description="YscD/Y4YQ C-terminal" evidence="3">
    <location>
        <begin position="249"/>
        <end position="298"/>
    </location>
</feature>